<feature type="domain" description="ABM" evidence="1">
    <location>
        <begin position="7"/>
        <end position="103"/>
    </location>
</feature>
<dbReference type="OrthoDB" id="10011777at2759"/>
<dbReference type="PROSITE" id="PS51725">
    <property type="entry name" value="ABM"/>
    <property type="match status" value="1"/>
</dbReference>
<evidence type="ECO:0000259" key="1">
    <source>
        <dbReference type="PROSITE" id="PS51725"/>
    </source>
</evidence>
<dbReference type="PANTHER" id="PTHR40624:SF1">
    <property type="entry name" value="BIOSYNTHESIS MONOOXYGENASE, PUTATIVE (AFU_ORTHOLOGUE AFUA_1G12025)-RELATED"/>
    <property type="match status" value="1"/>
</dbReference>
<dbReference type="VEuPathDB" id="FungiDB:G647_05047"/>
<dbReference type="RefSeq" id="XP_008727603.1">
    <property type="nucleotide sequence ID" value="XM_008729381.1"/>
</dbReference>
<dbReference type="SUPFAM" id="SSF54909">
    <property type="entry name" value="Dimeric alpha+beta barrel"/>
    <property type="match status" value="1"/>
</dbReference>
<dbReference type="HOGENOM" id="CLU_131496_6_4_1"/>
<dbReference type="AlphaFoldDB" id="V9DAB2"/>
<sequence>MALKEPFHIVATLNSPPGKAQELIAAILPFAEHVQATEPGCLQYELFQPTGSGLDTADAPIVLIELWKDMAALEEHRKGEQYHALLARTKDEGLLSGPPEVKILQAVGGFPART</sequence>
<dbReference type="PANTHER" id="PTHR40624">
    <property type="entry name" value="BIOSYNTHESIS MONOOXYGENASE, PUTATIVE (AFU_ORTHOLOGUE AFUA_1G12025)-RELATED"/>
    <property type="match status" value="1"/>
</dbReference>
<protein>
    <recommendedName>
        <fullName evidence="1">ABM domain-containing protein</fullName>
    </recommendedName>
</protein>
<evidence type="ECO:0000313" key="3">
    <source>
        <dbReference type="Proteomes" id="UP000030678"/>
    </source>
</evidence>
<dbReference type="InterPro" id="IPR011008">
    <property type="entry name" value="Dimeric_a/b-barrel"/>
</dbReference>
<gene>
    <name evidence="2" type="ORF">G647_05047</name>
</gene>
<dbReference type="InterPro" id="IPR007138">
    <property type="entry name" value="ABM_dom"/>
</dbReference>
<dbReference type="EMBL" id="KB822705">
    <property type="protein sequence ID" value="ETI23248.1"/>
    <property type="molecule type" value="Genomic_DNA"/>
</dbReference>
<name>V9DAB2_9EURO</name>
<evidence type="ECO:0000313" key="2">
    <source>
        <dbReference type="EMBL" id="ETI23248.1"/>
    </source>
</evidence>
<dbReference type="Pfam" id="PF03992">
    <property type="entry name" value="ABM"/>
    <property type="match status" value="1"/>
</dbReference>
<organism evidence="2 3">
    <name type="scientific">Cladophialophora carrionii CBS 160.54</name>
    <dbReference type="NCBI Taxonomy" id="1279043"/>
    <lineage>
        <taxon>Eukaryota</taxon>
        <taxon>Fungi</taxon>
        <taxon>Dikarya</taxon>
        <taxon>Ascomycota</taxon>
        <taxon>Pezizomycotina</taxon>
        <taxon>Eurotiomycetes</taxon>
        <taxon>Chaetothyriomycetidae</taxon>
        <taxon>Chaetothyriales</taxon>
        <taxon>Herpotrichiellaceae</taxon>
        <taxon>Cladophialophora</taxon>
    </lineage>
</organism>
<dbReference type="Gene3D" id="3.30.70.100">
    <property type="match status" value="1"/>
</dbReference>
<proteinExistence type="predicted"/>
<dbReference type="GeneID" id="19983540"/>
<accession>V9DAB2</accession>
<dbReference type="Proteomes" id="UP000030678">
    <property type="component" value="Unassembled WGS sequence"/>
</dbReference>
<reference evidence="2 3" key="1">
    <citation type="submission" date="2013-03" db="EMBL/GenBank/DDBJ databases">
        <title>The Genome Sequence of Cladophialophora carrionii CBS 160.54.</title>
        <authorList>
            <consortium name="The Broad Institute Genomics Platform"/>
            <person name="Cuomo C."/>
            <person name="de Hoog S."/>
            <person name="Gorbushina A."/>
            <person name="Walker B."/>
            <person name="Young S.K."/>
            <person name="Zeng Q."/>
            <person name="Gargeya S."/>
            <person name="Fitzgerald M."/>
            <person name="Haas B."/>
            <person name="Abouelleil A."/>
            <person name="Allen A.W."/>
            <person name="Alvarado L."/>
            <person name="Arachchi H.M."/>
            <person name="Berlin A.M."/>
            <person name="Chapman S.B."/>
            <person name="Gainer-Dewar J."/>
            <person name="Goldberg J."/>
            <person name="Griggs A."/>
            <person name="Gujja S."/>
            <person name="Hansen M."/>
            <person name="Howarth C."/>
            <person name="Imamovic A."/>
            <person name="Ireland A."/>
            <person name="Larimer J."/>
            <person name="McCowan C."/>
            <person name="Murphy C."/>
            <person name="Pearson M."/>
            <person name="Poon T.W."/>
            <person name="Priest M."/>
            <person name="Roberts A."/>
            <person name="Saif S."/>
            <person name="Shea T."/>
            <person name="Sisk P."/>
            <person name="Sykes S."/>
            <person name="Wortman J."/>
            <person name="Nusbaum C."/>
            <person name="Birren B."/>
        </authorList>
    </citation>
    <scope>NUCLEOTIDE SEQUENCE [LARGE SCALE GENOMIC DNA]</scope>
    <source>
        <strain evidence="2 3">CBS 160.54</strain>
    </source>
</reference>